<dbReference type="EMBL" id="QRUU01000082">
    <property type="protein sequence ID" value="RGR91864.1"/>
    <property type="molecule type" value="Genomic_DNA"/>
</dbReference>
<accession>A0A412GAS1</accession>
<reference evidence="1 2" key="1">
    <citation type="submission" date="2018-08" db="EMBL/GenBank/DDBJ databases">
        <title>A genome reference for cultivated species of the human gut microbiota.</title>
        <authorList>
            <person name="Zou Y."/>
            <person name="Xue W."/>
            <person name="Luo G."/>
        </authorList>
    </citation>
    <scope>NUCLEOTIDE SEQUENCE [LARGE SCALE GENOMIC DNA]</scope>
    <source>
        <strain evidence="1 2">AF24-2</strain>
    </source>
</reference>
<comment type="caution">
    <text evidence="1">The sequence shown here is derived from an EMBL/GenBank/DDBJ whole genome shotgun (WGS) entry which is preliminary data.</text>
</comment>
<sequence>MNDPMMIRTKDHDIVKIVIKGSNERINVMSIDNLFFISIWSGDKLTTYLTTITIYFFKVVTYVFI</sequence>
<dbReference type="AlphaFoldDB" id="A0A412GAS1"/>
<evidence type="ECO:0000313" key="2">
    <source>
        <dbReference type="Proteomes" id="UP000285864"/>
    </source>
</evidence>
<gene>
    <name evidence="1" type="ORF">DWY20_13370</name>
</gene>
<name>A0A412GAS1_9BACT</name>
<keyword evidence="2" id="KW-1185">Reference proteome</keyword>
<protein>
    <submittedName>
        <fullName evidence="1">Uncharacterized protein</fullName>
    </submittedName>
</protein>
<dbReference type="Proteomes" id="UP000285864">
    <property type="component" value="Unassembled WGS sequence"/>
</dbReference>
<evidence type="ECO:0000313" key="1">
    <source>
        <dbReference type="EMBL" id="RGR91864.1"/>
    </source>
</evidence>
<organism evidence="1 2">
    <name type="scientific">Phocaeicola coprocola</name>
    <dbReference type="NCBI Taxonomy" id="310298"/>
    <lineage>
        <taxon>Bacteria</taxon>
        <taxon>Pseudomonadati</taxon>
        <taxon>Bacteroidota</taxon>
        <taxon>Bacteroidia</taxon>
        <taxon>Bacteroidales</taxon>
        <taxon>Bacteroidaceae</taxon>
        <taxon>Phocaeicola</taxon>
    </lineage>
</organism>
<proteinExistence type="predicted"/>